<accession>A0AA39DAA7</accession>
<comment type="subcellular location">
    <subcellularLocation>
        <location evidence="1 6">Membrane</location>
        <topology evidence="1 6">Multi-pass membrane protein</topology>
    </subcellularLocation>
</comment>
<keyword evidence="4 6" id="KW-1133">Transmembrane helix</keyword>
<evidence type="ECO:0000256" key="5">
    <source>
        <dbReference type="ARBA" id="ARBA00023136"/>
    </source>
</evidence>
<evidence type="ECO:0000259" key="7">
    <source>
        <dbReference type="Pfam" id="PF00892"/>
    </source>
</evidence>
<feature type="transmembrane region" description="Helical" evidence="6">
    <location>
        <begin position="304"/>
        <end position="322"/>
    </location>
</feature>
<dbReference type="InterPro" id="IPR037185">
    <property type="entry name" value="EmrE-like"/>
</dbReference>
<dbReference type="InterPro" id="IPR000620">
    <property type="entry name" value="EamA_dom"/>
</dbReference>
<dbReference type="SUPFAM" id="SSF103481">
    <property type="entry name" value="Multidrug resistance efflux transporter EmrE"/>
    <property type="match status" value="2"/>
</dbReference>
<dbReference type="InterPro" id="IPR030184">
    <property type="entry name" value="WAT1-related"/>
</dbReference>
<feature type="transmembrane region" description="Helical" evidence="6">
    <location>
        <begin position="75"/>
        <end position="94"/>
    </location>
</feature>
<feature type="transmembrane region" description="Helical" evidence="6">
    <location>
        <begin position="278"/>
        <end position="298"/>
    </location>
</feature>
<comment type="similarity">
    <text evidence="2 6">Belongs to the drug/metabolite transporter (DMT) superfamily. Plant drug/metabolite exporter (P-DME) (TC 2.A.7.4) family.</text>
</comment>
<name>A0AA39DAA7_VITRO</name>
<feature type="transmembrane region" description="Helical" evidence="6">
    <location>
        <begin position="247"/>
        <end position="266"/>
    </location>
</feature>
<gene>
    <name evidence="8" type="ORF">PVL29_022579</name>
</gene>
<keyword evidence="3 6" id="KW-0812">Transmembrane</keyword>
<keyword evidence="5 6" id="KW-0472">Membrane</keyword>
<organism evidence="8 9">
    <name type="scientific">Vitis rotundifolia</name>
    <name type="common">Muscadine grape</name>
    <dbReference type="NCBI Taxonomy" id="103349"/>
    <lineage>
        <taxon>Eukaryota</taxon>
        <taxon>Viridiplantae</taxon>
        <taxon>Streptophyta</taxon>
        <taxon>Embryophyta</taxon>
        <taxon>Tracheophyta</taxon>
        <taxon>Spermatophyta</taxon>
        <taxon>Magnoliopsida</taxon>
        <taxon>eudicotyledons</taxon>
        <taxon>Gunneridae</taxon>
        <taxon>Pentapetalae</taxon>
        <taxon>rosids</taxon>
        <taxon>Vitales</taxon>
        <taxon>Vitaceae</taxon>
        <taxon>Viteae</taxon>
        <taxon>Vitis</taxon>
    </lineage>
</organism>
<feature type="transmembrane region" description="Helical" evidence="6">
    <location>
        <begin position="41"/>
        <end position="63"/>
    </location>
</feature>
<dbReference type="Proteomes" id="UP001168098">
    <property type="component" value="Unassembled WGS sequence"/>
</dbReference>
<evidence type="ECO:0000256" key="2">
    <source>
        <dbReference type="ARBA" id="ARBA00007635"/>
    </source>
</evidence>
<comment type="caution">
    <text evidence="8">The sequence shown here is derived from an EMBL/GenBank/DDBJ whole genome shotgun (WGS) entry which is preliminary data.</text>
</comment>
<keyword evidence="9" id="KW-1185">Reference proteome</keyword>
<feature type="transmembrane region" description="Helical" evidence="6">
    <location>
        <begin position="175"/>
        <end position="195"/>
    </location>
</feature>
<feature type="domain" description="EamA" evidence="7">
    <location>
        <begin position="29"/>
        <end position="153"/>
    </location>
</feature>
<dbReference type="Pfam" id="PF00892">
    <property type="entry name" value="EamA"/>
    <property type="match status" value="2"/>
</dbReference>
<feature type="transmembrane region" description="Helical" evidence="6">
    <location>
        <begin position="215"/>
        <end position="235"/>
    </location>
</feature>
<feature type="transmembrane region" description="Helical" evidence="6">
    <location>
        <begin position="137"/>
        <end position="155"/>
    </location>
</feature>
<evidence type="ECO:0000256" key="3">
    <source>
        <dbReference type="ARBA" id="ARBA00022692"/>
    </source>
</evidence>
<reference evidence="8 9" key="1">
    <citation type="journal article" date="2023" name="BMC Biotechnol.">
        <title>Vitis rotundifolia cv Carlos genome sequencing.</title>
        <authorList>
            <person name="Huff M."/>
            <person name="Hulse-Kemp A."/>
            <person name="Scheffler B."/>
            <person name="Youngblood R."/>
            <person name="Simpson S."/>
            <person name="Babiker E."/>
            <person name="Staton M."/>
        </authorList>
    </citation>
    <scope>NUCLEOTIDE SEQUENCE [LARGE SCALE GENOMIC DNA]</scope>
    <source>
        <tissue evidence="8">Leaf</tissue>
    </source>
</reference>
<dbReference type="PANTHER" id="PTHR31218">
    <property type="entry name" value="WAT1-RELATED PROTEIN"/>
    <property type="match status" value="1"/>
</dbReference>
<evidence type="ECO:0000256" key="1">
    <source>
        <dbReference type="ARBA" id="ARBA00004141"/>
    </source>
</evidence>
<proteinExistence type="inferred from homology"/>
<evidence type="ECO:0000313" key="9">
    <source>
        <dbReference type="Proteomes" id="UP001168098"/>
    </source>
</evidence>
<evidence type="ECO:0000256" key="6">
    <source>
        <dbReference type="RuleBase" id="RU363077"/>
    </source>
</evidence>
<feature type="transmembrane region" description="Helical" evidence="6">
    <location>
        <begin position="106"/>
        <end position="125"/>
    </location>
</feature>
<feature type="transmembrane region" description="Helical" evidence="6">
    <location>
        <begin position="7"/>
        <end position="29"/>
    </location>
</feature>
<feature type="domain" description="EamA" evidence="7">
    <location>
        <begin position="181"/>
        <end position="320"/>
    </location>
</feature>
<evidence type="ECO:0000256" key="4">
    <source>
        <dbReference type="ARBA" id="ARBA00022989"/>
    </source>
</evidence>
<dbReference type="AlphaFoldDB" id="A0AA39DAA7"/>
<dbReference type="EMBL" id="JARBHA010000017">
    <property type="protein sequence ID" value="KAJ9677678.1"/>
    <property type="molecule type" value="Genomic_DNA"/>
</dbReference>
<dbReference type="GO" id="GO:0016020">
    <property type="term" value="C:membrane"/>
    <property type="evidence" value="ECO:0007669"/>
    <property type="project" value="UniProtKB-SubCell"/>
</dbReference>
<dbReference type="GO" id="GO:0022857">
    <property type="term" value="F:transmembrane transporter activity"/>
    <property type="evidence" value="ECO:0007669"/>
    <property type="project" value="InterPro"/>
</dbReference>
<sequence>MGMKAWLSGMVPIAAMVMMECLDVGLITLSKAAMSRGMNHFVFVVNYNALASLILFLPSFIFHRTKRPPLTFSHFCKFFLLGLPGFTVMQNWVFTGVSYSSPTLCYAMSCLIPAFTFLLAVAFRLEDLDSRSSRSQIKFLGTLISISGALIVTLYKGPPIGGGSISSNNHLLKTADNWVIGGLFFAAAGLSLSAWNTCQSKAPILTSGYPSNITVISFVTLFGAIQSTAVSLIAVRDSNAWKLRPDIELISIIYSAIIGGVVEFFVPNWCIRRKGPVFVSMFKPLGMGIAAIMGVIFLGETLHIGSVLGAIIIAIGCCGVAWTQYREEEERKVYEVAMLPSTFEKAPMLDEPQEA</sequence>
<evidence type="ECO:0000313" key="8">
    <source>
        <dbReference type="EMBL" id="KAJ9677678.1"/>
    </source>
</evidence>
<protein>
    <recommendedName>
        <fullName evidence="6">WAT1-related protein</fullName>
    </recommendedName>
</protein>